<dbReference type="PANTHER" id="PTHR33254:SF16">
    <property type="entry name" value="BLR3842 PROTEIN"/>
    <property type="match status" value="1"/>
</dbReference>
<dbReference type="Pfam" id="PF03737">
    <property type="entry name" value="RraA-like"/>
    <property type="match status" value="1"/>
</dbReference>
<sequence length="268" mass="29618">MKLTNPKNIESITSEWHGDRDSNGRPLVSADILQRMELVTTEEAWGVLKKHGYHHCFTGDWKVLHPQKTMVGRAVTCRFVPKRMDLDRSVSKLVETEGRIGGQNSWVIDELVEDDVIVVDLFGKIRDGTFVGDNLATAVKTNTGRGMVVDGGIRDAQGIIPLDGFNAFVRGFDPSSIADVTLVEINGVTRIGGATCLPGDIVLGTTTGIIFIPSHLAEEVVITSEDVRLRDEFGKLRLSQGVYTPGEVDRTFSKEMEEDFDTWKQDRG</sequence>
<dbReference type="AlphaFoldDB" id="A0A382K1D9"/>
<dbReference type="EMBL" id="UINC01077474">
    <property type="protein sequence ID" value="SVC17635.1"/>
    <property type="molecule type" value="Genomic_DNA"/>
</dbReference>
<organism evidence="2">
    <name type="scientific">marine metagenome</name>
    <dbReference type="NCBI Taxonomy" id="408172"/>
    <lineage>
        <taxon>unclassified sequences</taxon>
        <taxon>metagenomes</taxon>
        <taxon>ecological metagenomes</taxon>
    </lineage>
</organism>
<dbReference type="PANTHER" id="PTHR33254">
    <property type="entry name" value="4-HYDROXY-4-METHYL-2-OXOGLUTARATE ALDOLASE 3-RELATED"/>
    <property type="match status" value="1"/>
</dbReference>
<name>A0A382K1D9_9ZZZZ</name>
<feature type="compositionally biased region" description="Polar residues" evidence="1">
    <location>
        <begin position="1"/>
        <end position="14"/>
    </location>
</feature>
<dbReference type="SUPFAM" id="SSF89562">
    <property type="entry name" value="RraA-like"/>
    <property type="match status" value="1"/>
</dbReference>
<gene>
    <name evidence="2" type="ORF">METZ01_LOCUS270489</name>
</gene>
<evidence type="ECO:0000313" key="2">
    <source>
        <dbReference type="EMBL" id="SVC17635.1"/>
    </source>
</evidence>
<dbReference type="InterPro" id="IPR005493">
    <property type="entry name" value="RraA/RraA-like"/>
</dbReference>
<dbReference type="InterPro" id="IPR036704">
    <property type="entry name" value="RraA/RraA-like_sf"/>
</dbReference>
<dbReference type="Gene3D" id="3.50.30.40">
    <property type="entry name" value="Ribonuclease E inhibitor RraA/RraA-like"/>
    <property type="match status" value="1"/>
</dbReference>
<accession>A0A382K1D9</accession>
<dbReference type="CDD" id="cd16841">
    <property type="entry name" value="RraA_family"/>
    <property type="match status" value="1"/>
</dbReference>
<feature type="region of interest" description="Disordered" evidence="1">
    <location>
        <begin position="1"/>
        <end position="22"/>
    </location>
</feature>
<reference evidence="2" key="1">
    <citation type="submission" date="2018-05" db="EMBL/GenBank/DDBJ databases">
        <authorList>
            <person name="Lanie J.A."/>
            <person name="Ng W.-L."/>
            <person name="Kazmierczak K.M."/>
            <person name="Andrzejewski T.M."/>
            <person name="Davidsen T.M."/>
            <person name="Wayne K.J."/>
            <person name="Tettelin H."/>
            <person name="Glass J.I."/>
            <person name="Rusch D."/>
            <person name="Podicherti R."/>
            <person name="Tsui H.-C.T."/>
            <person name="Winkler M.E."/>
        </authorList>
    </citation>
    <scope>NUCLEOTIDE SEQUENCE</scope>
</reference>
<evidence type="ECO:0000256" key="1">
    <source>
        <dbReference type="SAM" id="MobiDB-lite"/>
    </source>
</evidence>
<proteinExistence type="predicted"/>
<protein>
    <recommendedName>
        <fullName evidence="3">Dimethylmenaquinone methyltransferase</fullName>
    </recommendedName>
</protein>
<evidence type="ECO:0008006" key="3">
    <source>
        <dbReference type="Google" id="ProtNLM"/>
    </source>
</evidence>